<gene>
    <name evidence="2" type="ORF">CUD01_08610</name>
</gene>
<dbReference type="PANTHER" id="PTHR43415:SF3">
    <property type="entry name" value="GNAT-FAMILY ACETYLTRANSFERASE"/>
    <property type="match status" value="1"/>
</dbReference>
<proteinExistence type="predicted"/>
<dbReference type="SUPFAM" id="SSF55729">
    <property type="entry name" value="Acyl-CoA N-acyltransferases (Nat)"/>
    <property type="match status" value="1"/>
</dbReference>
<evidence type="ECO:0000313" key="2">
    <source>
        <dbReference type="EMBL" id="GEA80417.1"/>
    </source>
</evidence>
<sequence length="191" mass="21111">MTEQTTSSEKPTLQGEMLTLRPIRAADAAAVWEVVTDPEGKRLTGTTATFAREDVDRWCATVADLPGRVDLAITLAGQDEYLGEIVLNDIDDVVRSANLRLVMRPGYRGRGYGTEAIELVLGFAFDGLGLHRVGLDVLSVNSRALSLYENLGFRVEGRRRDAYRDGDRWCDAIDMGLLEDEYRAGQLGSDR</sequence>
<dbReference type="Gene3D" id="3.40.630.30">
    <property type="match status" value="1"/>
</dbReference>
<dbReference type="RefSeq" id="WP_141319025.1">
    <property type="nucleotide sequence ID" value="NZ_BJLP01000010.1"/>
</dbReference>
<evidence type="ECO:0000313" key="3">
    <source>
        <dbReference type="Proteomes" id="UP000315842"/>
    </source>
</evidence>
<keyword evidence="3" id="KW-1185">Reference proteome</keyword>
<dbReference type="Proteomes" id="UP000315842">
    <property type="component" value="Unassembled WGS sequence"/>
</dbReference>
<name>A0A4Y3K8X4_CELUD</name>
<dbReference type="InterPro" id="IPR016181">
    <property type="entry name" value="Acyl_CoA_acyltransferase"/>
</dbReference>
<dbReference type="AlphaFoldDB" id="A0A4Y3K8X4"/>
<feature type="domain" description="N-acetyltransferase" evidence="1">
    <location>
        <begin position="18"/>
        <end position="180"/>
    </location>
</feature>
<dbReference type="EMBL" id="BJLP01000010">
    <property type="protein sequence ID" value="GEA80417.1"/>
    <property type="molecule type" value="Genomic_DNA"/>
</dbReference>
<dbReference type="InterPro" id="IPR000182">
    <property type="entry name" value="GNAT_dom"/>
</dbReference>
<protein>
    <submittedName>
        <fullName evidence="2">Aminoglycoside N(6')-acetyltransferase</fullName>
    </submittedName>
</protein>
<dbReference type="GO" id="GO:0016747">
    <property type="term" value="F:acyltransferase activity, transferring groups other than amino-acyl groups"/>
    <property type="evidence" value="ECO:0007669"/>
    <property type="project" value="InterPro"/>
</dbReference>
<evidence type="ECO:0000259" key="1">
    <source>
        <dbReference type="PROSITE" id="PS51186"/>
    </source>
</evidence>
<dbReference type="PANTHER" id="PTHR43415">
    <property type="entry name" value="SPERMIDINE N(1)-ACETYLTRANSFERASE"/>
    <property type="match status" value="1"/>
</dbReference>
<dbReference type="CDD" id="cd04301">
    <property type="entry name" value="NAT_SF"/>
    <property type="match status" value="1"/>
</dbReference>
<comment type="caution">
    <text evidence="2">The sequence shown here is derived from an EMBL/GenBank/DDBJ whole genome shotgun (WGS) entry which is preliminary data.</text>
</comment>
<keyword evidence="2" id="KW-0808">Transferase</keyword>
<organism evidence="2 3">
    <name type="scientific">Cellulomonas uda</name>
    <dbReference type="NCBI Taxonomy" id="1714"/>
    <lineage>
        <taxon>Bacteria</taxon>
        <taxon>Bacillati</taxon>
        <taxon>Actinomycetota</taxon>
        <taxon>Actinomycetes</taxon>
        <taxon>Micrococcales</taxon>
        <taxon>Cellulomonadaceae</taxon>
        <taxon>Cellulomonas</taxon>
    </lineage>
</organism>
<dbReference type="PROSITE" id="PS51186">
    <property type="entry name" value="GNAT"/>
    <property type="match status" value="1"/>
</dbReference>
<dbReference type="Pfam" id="PF13302">
    <property type="entry name" value="Acetyltransf_3"/>
    <property type="match status" value="1"/>
</dbReference>
<accession>A0A4Y3K8X4</accession>
<reference evidence="2 3" key="1">
    <citation type="submission" date="2019-06" db="EMBL/GenBank/DDBJ databases">
        <title>Whole genome shotgun sequence of Cellulomonas uda NBRC 3747.</title>
        <authorList>
            <person name="Hosoyama A."/>
            <person name="Uohara A."/>
            <person name="Ohji S."/>
            <person name="Ichikawa N."/>
        </authorList>
    </citation>
    <scope>NUCLEOTIDE SEQUENCE [LARGE SCALE GENOMIC DNA]</scope>
    <source>
        <strain evidence="2 3">NBRC 3747</strain>
    </source>
</reference>